<dbReference type="Pfam" id="PF02862">
    <property type="entry name" value="DDHD"/>
    <property type="match status" value="1"/>
</dbReference>
<proteinExistence type="inferred from homology"/>
<comment type="similarity">
    <text evidence="1">Belongs to the PA-PLA1 family.</text>
</comment>
<feature type="domain" description="DDHD" evidence="3">
    <location>
        <begin position="96"/>
        <end position="170"/>
    </location>
</feature>
<dbReference type="PANTHER" id="PTHR23509">
    <property type="entry name" value="PA-PL1 PHOSPHOLIPASE FAMILY"/>
    <property type="match status" value="1"/>
</dbReference>
<organism evidence="4">
    <name type="scientific">Cyprinus carpio</name>
    <name type="common">Common carp</name>
    <dbReference type="NCBI Taxonomy" id="7962"/>
    <lineage>
        <taxon>Eukaryota</taxon>
        <taxon>Metazoa</taxon>
        <taxon>Chordata</taxon>
        <taxon>Craniata</taxon>
        <taxon>Vertebrata</taxon>
        <taxon>Euteleostomi</taxon>
        <taxon>Actinopterygii</taxon>
        <taxon>Neopterygii</taxon>
        <taxon>Teleostei</taxon>
        <taxon>Ostariophysi</taxon>
        <taxon>Cypriniformes</taxon>
        <taxon>Cyprinidae</taxon>
        <taxon>Cyprininae</taxon>
        <taxon>Cyprinus</taxon>
    </lineage>
</organism>
<dbReference type="InterPro" id="IPR058055">
    <property type="entry name" value="PA-PLA1"/>
</dbReference>
<dbReference type="RefSeq" id="XP_042620489.1">
    <property type="nucleotide sequence ID" value="XM_042764555.1"/>
</dbReference>
<dbReference type="PANTHER" id="PTHR23509:SF7">
    <property type="entry name" value="PHOSPHOLIPASE DDHD2"/>
    <property type="match status" value="1"/>
</dbReference>
<dbReference type="AlphaFoldDB" id="A0A9Q9YHT8"/>
<evidence type="ECO:0000313" key="4">
    <source>
        <dbReference type="RefSeq" id="XP_042620489.1"/>
    </source>
</evidence>
<dbReference type="GO" id="GO:0004806">
    <property type="term" value="F:triacylglycerol lipase activity"/>
    <property type="evidence" value="ECO:0007669"/>
    <property type="project" value="TreeGrafter"/>
</dbReference>
<dbReference type="InterPro" id="IPR004177">
    <property type="entry name" value="DDHD_dom"/>
</dbReference>
<sequence>MDYFDQNCYVFVLDALLRERLKDVGILLGPRKKIMNCVKKLKHSRTRSGHAAQNQTHSPSLGMRNAHDHQTPTTSAVDYQHFDVGIGQVSIDYPQLAFHPQAFFAMGSPIGLFLTVRGLKRMDPNYSFPTCKSFYNIFHPFDPVAYQIEPMILPQDMDLPPMLIPHHKGR</sequence>
<dbReference type="SMART" id="SM01127">
    <property type="entry name" value="DDHD"/>
    <property type="match status" value="1"/>
</dbReference>
<dbReference type="GO" id="GO:0046872">
    <property type="term" value="F:metal ion binding"/>
    <property type="evidence" value="ECO:0007669"/>
    <property type="project" value="InterPro"/>
</dbReference>
<evidence type="ECO:0000259" key="3">
    <source>
        <dbReference type="PROSITE" id="PS51043"/>
    </source>
</evidence>
<protein>
    <submittedName>
        <fullName evidence="4">Phospholipase DDHD2-like</fullName>
    </submittedName>
</protein>
<dbReference type="GO" id="GO:0004620">
    <property type="term" value="F:phospholipase activity"/>
    <property type="evidence" value="ECO:0007669"/>
    <property type="project" value="TreeGrafter"/>
</dbReference>
<name>A0A9Q9YHT8_CYPCA</name>
<dbReference type="Proteomes" id="UP001155660">
    <property type="component" value="Chromosome A10"/>
</dbReference>
<dbReference type="GO" id="GO:0030134">
    <property type="term" value="C:COPII-coated ER to Golgi transport vesicle"/>
    <property type="evidence" value="ECO:0007669"/>
    <property type="project" value="TreeGrafter"/>
</dbReference>
<dbReference type="OrthoDB" id="69269at2759"/>
<evidence type="ECO:0000256" key="2">
    <source>
        <dbReference type="SAM" id="MobiDB-lite"/>
    </source>
</evidence>
<reference evidence="4" key="1">
    <citation type="submission" date="2025-08" db="UniProtKB">
        <authorList>
            <consortium name="RefSeq"/>
        </authorList>
    </citation>
    <scope>IDENTIFICATION</scope>
    <source>
        <tissue evidence="4">Muscle</tissue>
    </source>
</reference>
<feature type="region of interest" description="Disordered" evidence="2">
    <location>
        <begin position="43"/>
        <end position="72"/>
    </location>
</feature>
<gene>
    <name evidence="4" type="primary">LOC109099919</name>
</gene>
<dbReference type="PROSITE" id="PS51043">
    <property type="entry name" value="DDHD"/>
    <property type="match status" value="1"/>
</dbReference>
<dbReference type="KEGG" id="ccar:109099919"/>
<dbReference type="GeneID" id="109099919"/>
<evidence type="ECO:0000256" key="1">
    <source>
        <dbReference type="ARBA" id="ARBA00038464"/>
    </source>
</evidence>
<accession>A0A9Q9YHT8</accession>